<feature type="coiled-coil region" evidence="4">
    <location>
        <begin position="186"/>
        <end position="242"/>
    </location>
</feature>
<dbReference type="SMART" id="SM00283">
    <property type="entry name" value="MA"/>
    <property type="match status" value="1"/>
</dbReference>
<dbReference type="GO" id="GO:0007165">
    <property type="term" value="P:signal transduction"/>
    <property type="evidence" value="ECO:0007669"/>
    <property type="project" value="UniProtKB-KW"/>
</dbReference>
<protein>
    <recommendedName>
        <fullName evidence="6">Methyl-accepting transducer domain-containing protein</fullName>
    </recommendedName>
</protein>
<keyword evidence="5" id="KW-0812">Transmembrane</keyword>
<evidence type="ECO:0000313" key="7">
    <source>
        <dbReference type="EMBL" id="HFH28331.1"/>
    </source>
</evidence>
<dbReference type="Gene3D" id="1.10.287.950">
    <property type="entry name" value="Methyl-accepting chemotaxis protein"/>
    <property type="match status" value="1"/>
</dbReference>
<keyword evidence="5" id="KW-1133">Transmembrane helix</keyword>
<evidence type="ECO:0000256" key="5">
    <source>
        <dbReference type="SAM" id="Phobius"/>
    </source>
</evidence>
<dbReference type="Pfam" id="PF00015">
    <property type="entry name" value="MCPsignal"/>
    <property type="match status" value="1"/>
</dbReference>
<dbReference type="GO" id="GO:0006935">
    <property type="term" value="P:chemotaxis"/>
    <property type="evidence" value="ECO:0007669"/>
    <property type="project" value="UniProtKB-KW"/>
</dbReference>
<keyword evidence="1" id="KW-0145">Chemotaxis</keyword>
<dbReference type="PANTHER" id="PTHR43531:SF11">
    <property type="entry name" value="METHYL-ACCEPTING CHEMOTAXIS PROTEIN 3"/>
    <property type="match status" value="1"/>
</dbReference>
<keyword evidence="3" id="KW-0807">Transducer</keyword>
<dbReference type="SUPFAM" id="SSF58104">
    <property type="entry name" value="Methyl-accepting chemotaxis protein (MCP) signaling domain"/>
    <property type="match status" value="1"/>
</dbReference>
<evidence type="ECO:0000259" key="6">
    <source>
        <dbReference type="PROSITE" id="PS50111"/>
    </source>
</evidence>
<dbReference type="InterPro" id="IPR004089">
    <property type="entry name" value="MCPsignal_dom"/>
</dbReference>
<keyword evidence="4" id="KW-0175">Coiled coil</keyword>
<sequence>MKAATFNNTSSISEQERARKAGLLRRVLVLILVVLPIAFISDFLTGDLVNSAFEASVFVAMAVAFFILQRGNYVLASRITILAAGILLLLMSMVTGDNPVTSQLFRNIAYYTLVLALAVLFNFTLLTAYIIVGTGTLGLIAFSFGLLLPAGIALGAILNQLVVSLVIYGLLSYFLIMGASISNQFYTELERERNKLSAKMDKLNLVALGNLSVRMDEIRSLVADAGAAIAKIEGQIHNLEKNTNESTMAAELIADRITGLNQSIENESAAQIESSASINEMVASIRNVAESAARRRTALEKLTGTTDSGMQRLDSLLGYISKIEGSIGSIQQMVAVINSIASSTNLLSMNAAIEAAHAGDAGRGFAVVADEIRNLADTTGKNAKEIGRQLKEVIQIIKTAAEESDTTRAAFQEIRREIDSVIDAFNEISTATEELAEGGRQILEALRTLSEMSGELKSSGAEIAAAQKNVETLQNKTRSVLVGLRQDAQLIKKNDEAILVSVNEVARLSEESKANALALHEASRELQ</sequence>
<feature type="transmembrane region" description="Helical" evidence="5">
    <location>
        <begin position="75"/>
        <end position="96"/>
    </location>
</feature>
<gene>
    <name evidence="7" type="ORF">ENS59_02305</name>
</gene>
<feature type="transmembrane region" description="Helical" evidence="5">
    <location>
        <begin position="27"/>
        <end position="45"/>
    </location>
</feature>
<dbReference type="PROSITE" id="PS50111">
    <property type="entry name" value="CHEMOTAXIS_TRANSDUC_2"/>
    <property type="match status" value="1"/>
</dbReference>
<dbReference type="GO" id="GO:0004888">
    <property type="term" value="F:transmembrane signaling receptor activity"/>
    <property type="evidence" value="ECO:0007669"/>
    <property type="project" value="TreeGrafter"/>
</dbReference>
<dbReference type="AlphaFoldDB" id="A0A7C3E5T9"/>
<evidence type="ECO:0000256" key="3">
    <source>
        <dbReference type="PROSITE-ProRule" id="PRU00284"/>
    </source>
</evidence>
<keyword evidence="5" id="KW-0472">Membrane</keyword>
<comment type="caution">
    <text evidence="7">The sequence shown here is derived from an EMBL/GenBank/DDBJ whole genome shotgun (WGS) entry which is preliminary data.</text>
</comment>
<dbReference type="GO" id="GO:0005886">
    <property type="term" value="C:plasma membrane"/>
    <property type="evidence" value="ECO:0007669"/>
    <property type="project" value="TreeGrafter"/>
</dbReference>
<feature type="domain" description="Methyl-accepting transducer" evidence="6">
    <location>
        <begin position="242"/>
        <end position="464"/>
    </location>
</feature>
<dbReference type="PANTHER" id="PTHR43531">
    <property type="entry name" value="PROTEIN ICFG"/>
    <property type="match status" value="1"/>
</dbReference>
<evidence type="ECO:0000256" key="4">
    <source>
        <dbReference type="SAM" id="Coils"/>
    </source>
</evidence>
<feature type="transmembrane region" description="Helical" evidence="5">
    <location>
        <begin position="139"/>
        <end position="159"/>
    </location>
</feature>
<accession>A0A7C3E5T9</accession>
<feature type="transmembrane region" description="Helical" evidence="5">
    <location>
        <begin position="165"/>
        <end position="186"/>
    </location>
</feature>
<feature type="transmembrane region" description="Helical" evidence="5">
    <location>
        <begin position="108"/>
        <end position="132"/>
    </location>
</feature>
<dbReference type="InterPro" id="IPR051310">
    <property type="entry name" value="MCP_chemotaxis"/>
</dbReference>
<dbReference type="EMBL" id="DSVL01000068">
    <property type="protein sequence ID" value="HFH28331.1"/>
    <property type="molecule type" value="Genomic_DNA"/>
</dbReference>
<proteinExistence type="inferred from homology"/>
<reference evidence="7" key="1">
    <citation type="journal article" date="2020" name="mSystems">
        <title>Genome- and Community-Level Interaction Insights into Carbon Utilization and Element Cycling Functions of Hydrothermarchaeota in Hydrothermal Sediment.</title>
        <authorList>
            <person name="Zhou Z."/>
            <person name="Liu Y."/>
            <person name="Xu W."/>
            <person name="Pan J."/>
            <person name="Luo Z.H."/>
            <person name="Li M."/>
        </authorList>
    </citation>
    <scope>NUCLEOTIDE SEQUENCE [LARGE SCALE GENOMIC DNA]</scope>
    <source>
        <strain evidence="7">SpSt-503</strain>
    </source>
</reference>
<evidence type="ECO:0000256" key="1">
    <source>
        <dbReference type="ARBA" id="ARBA00022500"/>
    </source>
</evidence>
<evidence type="ECO:0000256" key="2">
    <source>
        <dbReference type="ARBA" id="ARBA00029447"/>
    </source>
</evidence>
<comment type="similarity">
    <text evidence="2">Belongs to the methyl-accepting chemotaxis (MCP) protein family.</text>
</comment>
<organism evidence="7">
    <name type="scientific">Gracilinema caldarium</name>
    <dbReference type="NCBI Taxonomy" id="215591"/>
    <lineage>
        <taxon>Bacteria</taxon>
        <taxon>Pseudomonadati</taxon>
        <taxon>Spirochaetota</taxon>
        <taxon>Spirochaetia</taxon>
        <taxon>Spirochaetales</taxon>
        <taxon>Breznakiellaceae</taxon>
        <taxon>Gracilinema</taxon>
    </lineage>
</organism>
<name>A0A7C3E5T9_9SPIR</name>